<dbReference type="PROSITE" id="PS50931">
    <property type="entry name" value="HTH_LYSR"/>
    <property type="match status" value="1"/>
</dbReference>
<reference evidence="6" key="1">
    <citation type="submission" date="2023-10" db="EMBL/GenBank/DDBJ databases">
        <title>Genome sequence of Blautia coccoides DSM 935.</title>
        <authorList>
            <person name="Boeer T."/>
            <person name="Bengelsdorf F.R."/>
            <person name="Daniel R."/>
            <person name="Poehlein A."/>
        </authorList>
    </citation>
    <scope>NUCLEOTIDE SEQUENCE [LARGE SCALE GENOMIC DNA]</scope>
    <source>
        <strain evidence="6">DSM 935</strain>
    </source>
</reference>
<keyword evidence="3" id="KW-0238">DNA-binding</keyword>
<evidence type="ECO:0000256" key="3">
    <source>
        <dbReference type="ARBA" id="ARBA00023125"/>
    </source>
</evidence>
<keyword evidence="4" id="KW-0804">Transcription</keyword>
<dbReference type="CDD" id="cd05466">
    <property type="entry name" value="PBP2_LTTR_substrate"/>
    <property type="match status" value="1"/>
</dbReference>
<dbReference type="SUPFAM" id="SSF53850">
    <property type="entry name" value="Periplasmic binding protein-like II"/>
    <property type="match status" value="1"/>
</dbReference>
<dbReference type="SUPFAM" id="SSF46785">
    <property type="entry name" value="Winged helix' DNA-binding domain"/>
    <property type="match status" value="1"/>
</dbReference>
<evidence type="ECO:0000313" key="7">
    <source>
        <dbReference type="Proteomes" id="UP001325248"/>
    </source>
</evidence>
<dbReference type="InterPro" id="IPR036388">
    <property type="entry name" value="WH-like_DNA-bd_sf"/>
</dbReference>
<dbReference type="PRINTS" id="PR00039">
    <property type="entry name" value="HTHLYSR"/>
</dbReference>
<feature type="domain" description="HTH lysR-type" evidence="5">
    <location>
        <begin position="1"/>
        <end position="58"/>
    </location>
</feature>
<name>A0ABZ0UM41_9FIRM</name>
<dbReference type="InterPro" id="IPR005119">
    <property type="entry name" value="LysR_subst-bd"/>
</dbReference>
<dbReference type="PANTHER" id="PTHR30346:SF28">
    <property type="entry name" value="HTH-TYPE TRANSCRIPTIONAL REGULATOR CYNR"/>
    <property type="match status" value="1"/>
</dbReference>
<keyword evidence="2" id="KW-0805">Transcription regulation</keyword>
<organism evidence="6 7">
    <name type="scientific">Blautia producta</name>
    <dbReference type="NCBI Taxonomy" id="33035"/>
    <lineage>
        <taxon>Bacteria</taxon>
        <taxon>Bacillati</taxon>
        <taxon>Bacillota</taxon>
        <taxon>Clostridia</taxon>
        <taxon>Lachnospirales</taxon>
        <taxon>Lachnospiraceae</taxon>
        <taxon>Blautia</taxon>
    </lineage>
</organism>
<dbReference type="InterPro" id="IPR036390">
    <property type="entry name" value="WH_DNA-bd_sf"/>
</dbReference>
<dbReference type="PANTHER" id="PTHR30346">
    <property type="entry name" value="TRANSCRIPTIONAL DUAL REGULATOR HCAR-RELATED"/>
    <property type="match status" value="1"/>
</dbReference>
<dbReference type="EMBL" id="CP136422">
    <property type="protein sequence ID" value="WPX76949.1"/>
    <property type="molecule type" value="Genomic_DNA"/>
</dbReference>
<proteinExistence type="inferred from homology"/>
<evidence type="ECO:0000256" key="4">
    <source>
        <dbReference type="ARBA" id="ARBA00023163"/>
    </source>
</evidence>
<gene>
    <name evidence="6" type="primary">cynR_5</name>
    <name evidence="6" type="ORF">BLCOC_53360</name>
</gene>
<keyword evidence="7" id="KW-1185">Reference proteome</keyword>
<evidence type="ECO:0000256" key="1">
    <source>
        <dbReference type="ARBA" id="ARBA00009437"/>
    </source>
</evidence>
<protein>
    <submittedName>
        <fullName evidence="6">HTH-type transcriptional regulator CynR</fullName>
    </submittedName>
</protein>
<evidence type="ECO:0000259" key="5">
    <source>
        <dbReference type="PROSITE" id="PS50931"/>
    </source>
</evidence>
<accession>A0ABZ0UM41</accession>
<dbReference type="Pfam" id="PF00126">
    <property type="entry name" value="HTH_1"/>
    <property type="match status" value="1"/>
</dbReference>
<dbReference type="Gene3D" id="1.10.10.10">
    <property type="entry name" value="Winged helix-like DNA-binding domain superfamily/Winged helix DNA-binding domain"/>
    <property type="match status" value="1"/>
</dbReference>
<dbReference type="Gene3D" id="3.40.190.290">
    <property type="match status" value="1"/>
</dbReference>
<dbReference type="InterPro" id="IPR000847">
    <property type="entry name" value="LysR_HTH_N"/>
</dbReference>
<dbReference type="Proteomes" id="UP001325248">
    <property type="component" value="Chromosome"/>
</dbReference>
<dbReference type="Pfam" id="PF03466">
    <property type="entry name" value="LysR_substrate"/>
    <property type="match status" value="1"/>
</dbReference>
<evidence type="ECO:0000256" key="2">
    <source>
        <dbReference type="ARBA" id="ARBA00023015"/>
    </source>
</evidence>
<sequence>MDLKQLEYFIAIAEEKNITAAAKRLHICQPPLSQQLKKLEAELGVVLFNRNSRQIQLTEIGKIFLERARQIVDLSSSIQQEVQDYAAGYQGTIMIGITPTSIPMVMNHKLGEFHKKYPKINYKFFEGSTQYVMDILQKELVDIGIVRSPIDTSGYCVLEKPPEPMIAAMNEENNWSDDDFCTIEELESKNLIVYRRYEALLNDVFAVHKVSPRIISVSERSFTALLLSEIGLGVSILPASAIKMSNQKVIYKTIHEPVLTTNAVALWLPNHHLNKSAKAFLEYFISLQ</sequence>
<evidence type="ECO:0000313" key="6">
    <source>
        <dbReference type="EMBL" id="WPX76949.1"/>
    </source>
</evidence>
<comment type="similarity">
    <text evidence="1">Belongs to the LysR transcriptional regulatory family.</text>
</comment>